<keyword evidence="4" id="KW-0547">Nucleotide-binding</keyword>
<dbReference type="NCBIfam" id="TIGR01007">
    <property type="entry name" value="eps_fam"/>
    <property type="match status" value="1"/>
</dbReference>
<dbReference type="EMBL" id="PZJJ01000058">
    <property type="protein sequence ID" value="PTL37373.1"/>
    <property type="molecule type" value="Genomic_DNA"/>
</dbReference>
<comment type="caution">
    <text evidence="10">The sequence shown here is derived from an EMBL/GenBank/DDBJ whole genome shotgun (WGS) entry which is preliminary data.</text>
</comment>
<dbReference type="Gene3D" id="3.40.50.300">
    <property type="entry name" value="P-loop containing nucleotide triphosphate hydrolases"/>
    <property type="match status" value="1"/>
</dbReference>
<dbReference type="PANTHER" id="PTHR32309">
    <property type="entry name" value="TYROSINE-PROTEIN KINASE"/>
    <property type="match status" value="1"/>
</dbReference>
<dbReference type="GO" id="GO:0042802">
    <property type="term" value="F:identical protein binding"/>
    <property type="evidence" value="ECO:0007669"/>
    <property type="project" value="UniProtKB-ARBA"/>
</dbReference>
<keyword evidence="5" id="KW-0418">Kinase</keyword>
<reference evidence="10 11" key="1">
    <citation type="submission" date="2018-03" db="EMBL/GenBank/DDBJ databases">
        <title>Alkalicoccus saliphilus sp. nov., isolated from a mineral pool.</title>
        <authorList>
            <person name="Zhao B."/>
        </authorList>
    </citation>
    <scope>NUCLEOTIDE SEQUENCE [LARGE SCALE GENOMIC DNA]</scope>
    <source>
        <strain evidence="10 11">6AG</strain>
    </source>
</reference>
<dbReference type="GO" id="GO:0005524">
    <property type="term" value="F:ATP binding"/>
    <property type="evidence" value="ECO:0007669"/>
    <property type="project" value="UniProtKB-KW"/>
</dbReference>
<keyword evidence="3" id="KW-0808">Transferase</keyword>
<evidence type="ECO:0000313" key="11">
    <source>
        <dbReference type="Proteomes" id="UP000240509"/>
    </source>
</evidence>
<evidence type="ECO:0000256" key="1">
    <source>
        <dbReference type="ARBA" id="ARBA00007316"/>
    </source>
</evidence>
<dbReference type="Pfam" id="PF13614">
    <property type="entry name" value="AAA_31"/>
    <property type="match status" value="1"/>
</dbReference>
<dbReference type="FunFam" id="3.40.50.300:FF:000527">
    <property type="entry name" value="Tyrosine-protein kinase etk"/>
    <property type="match status" value="1"/>
</dbReference>
<evidence type="ECO:0000256" key="2">
    <source>
        <dbReference type="ARBA" id="ARBA00011903"/>
    </source>
</evidence>
<dbReference type="InterPro" id="IPR005702">
    <property type="entry name" value="Wzc-like_C"/>
</dbReference>
<dbReference type="InterPro" id="IPR027417">
    <property type="entry name" value="P-loop_NTPase"/>
</dbReference>
<dbReference type="GO" id="GO:0005886">
    <property type="term" value="C:plasma membrane"/>
    <property type="evidence" value="ECO:0007669"/>
    <property type="project" value="TreeGrafter"/>
</dbReference>
<dbReference type="GO" id="GO:0004715">
    <property type="term" value="F:non-membrane spanning protein tyrosine kinase activity"/>
    <property type="evidence" value="ECO:0007669"/>
    <property type="project" value="UniProtKB-EC"/>
</dbReference>
<dbReference type="PANTHER" id="PTHR32309:SF13">
    <property type="entry name" value="FERRIC ENTEROBACTIN TRANSPORT PROTEIN FEPE"/>
    <property type="match status" value="1"/>
</dbReference>
<organism evidence="10 11">
    <name type="scientific">Alkalicoccus saliphilus</name>
    <dbReference type="NCBI Taxonomy" id="200989"/>
    <lineage>
        <taxon>Bacteria</taxon>
        <taxon>Bacillati</taxon>
        <taxon>Bacillota</taxon>
        <taxon>Bacilli</taxon>
        <taxon>Bacillales</taxon>
        <taxon>Bacillaceae</taxon>
        <taxon>Alkalicoccus</taxon>
    </lineage>
</organism>
<protein>
    <recommendedName>
        <fullName evidence="2">non-specific protein-tyrosine kinase</fullName>
        <ecNumber evidence="2">2.7.10.2</ecNumber>
    </recommendedName>
</protein>
<dbReference type="AlphaFoldDB" id="A0A2T4U1V1"/>
<keyword evidence="6" id="KW-0067">ATP-binding</keyword>
<comment type="similarity">
    <text evidence="1">Belongs to the CpsD/CapB family.</text>
</comment>
<evidence type="ECO:0000256" key="6">
    <source>
        <dbReference type="ARBA" id="ARBA00022840"/>
    </source>
</evidence>
<evidence type="ECO:0000313" key="10">
    <source>
        <dbReference type="EMBL" id="PTL37373.1"/>
    </source>
</evidence>
<dbReference type="CDD" id="cd05387">
    <property type="entry name" value="BY-kinase"/>
    <property type="match status" value="1"/>
</dbReference>
<dbReference type="InterPro" id="IPR050445">
    <property type="entry name" value="Bact_polysacc_biosynth/exp"/>
</dbReference>
<evidence type="ECO:0000256" key="4">
    <source>
        <dbReference type="ARBA" id="ARBA00022741"/>
    </source>
</evidence>
<gene>
    <name evidence="10" type="ORF">C6Y45_16835</name>
</gene>
<dbReference type="Proteomes" id="UP000240509">
    <property type="component" value="Unassembled WGS sequence"/>
</dbReference>
<dbReference type="EC" id="2.7.10.2" evidence="2"/>
<name>A0A2T4U1V1_9BACI</name>
<feature type="domain" description="AAA" evidence="9">
    <location>
        <begin position="37"/>
        <end position="173"/>
    </location>
</feature>
<sequence>MQRSLIAHFRPKSPVAEQYRTIRTNLQYATLDPARKIVVTSTAPSEGKSTTAANVATMLSQQDKRVLLIDADLRKPTTHYTFTLENHVGLTTMLIHQTKLDRTAQKTAVPYLDVLTSGPIPPKPAELLGSERMDWLLETAQEEYDYVVMDTPPILAVTDAQVLSTKSDGVILVAGSGSTKQDDAVKAKELLTNVSANILGVVLNKRQKKQGGYYYYYGEK</sequence>
<dbReference type="InterPro" id="IPR025669">
    <property type="entry name" value="AAA_dom"/>
</dbReference>
<evidence type="ECO:0000256" key="3">
    <source>
        <dbReference type="ARBA" id="ARBA00022679"/>
    </source>
</evidence>
<evidence type="ECO:0000256" key="8">
    <source>
        <dbReference type="ARBA" id="ARBA00051245"/>
    </source>
</evidence>
<comment type="catalytic activity">
    <reaction evidence="8">
        <text>L-tyrosyl-[protein] + ATP = O-phospho-L-tyrosyl-[protein] + ADP + H(+)</text>
        <dbReference type="Rhea" id="RHEA:10596"/>
        <dbReference type="Rhea" id="RHEA-COMP:10136"/>
        <dbReference type="Rhea" id="RHEA-COMP:20101"/>
        <dbReference type="ChEBI" id="CHEBI:15378"/>
        <dbReference type="ChEBI" id="CHEBI:30616"/>
        <dbReference type="ChEBI" id="CHEBI:46858"/>
        <dbReference type="ChEBI" id="CHEBI:61978"/>
        <dbReference type="ChEBI" id="CHEBI:456216"/>
        <dbReference type="EC" id="2.7.10.2"/>
    </reaction>
</comment>
<evidence type="ECO:0000259" key="9">
    <source>
        <dbReference type="Pfam" id="PF13614"/>
    </source>
</evidence>
<dbReference type="RefSeq" id="WP_107586393.1">
    <property type="nucleotide sequence ID" value="NZ_PZJJ01000058.1"/>
</dbReference>
<dbReference type="OrthoDB" id="9794577at2"/>
<keyword evidence="11" id="KW-1185">Reference proteome</keyword>
<evidence type="ECO:0000256" key="7">
    <source>
        <dbReference type="ARBA" id="ARBA00023137"/>
    </source>
</evidence>
<accession>A0A2T4U1V1</accession>
<proteinExistence type="inferred from homology"/>
<dbReference type="SUPFAM" id="SSF52540">
    <property type="entry name" value="P-loop containing nucleoside triphosphate hydrolases"/>
    <property type="match status" value="1"/>
</dbReference>
<keyword evidence="7" id="KW-0829">Tyrosine-protein kinase</keyword>
<evidence type="ECO:0000256" key="5">
    <source>
        <dbReference type="ARBA" id="ARBA00022777"/>
    </source>
</evidence>